<dbReference type="RefSeq" id="WP_184930827.1">
    <property type="nucleotide sequence ID" value="NZ_JACHJY010000003.1"/>
</dbReference>
<dbReference type="InterPro" id="IPR058240">
    <property type="entry name" value="rSAM_sf"/>
</dbReference>
<evidence type="ECO:0000313" key="2">
    <source>
        <dbReference type="Proteomes" id="UP000582643"/>
    </source>
</evidence>
<evidence type="ECO:0008006" key="3">
    <source>
        <dbReference type="Google" id="ProtNLM"/>
    </source>
</evidence>
<proteinExistence type="predicted"/>
<sequence length="354" mass="39289">MLESVSHLEEVAREWKINREDVLLLALNSCGARSPLDKPRMRFQLELDSRPADPSYLILSLGREDSPFEIDGRELRLHGERVGTVAGIEDDDAVLGYWRNGTKMLTLNSNQRSQCVGCTFCPNTLEGASDPAIRELDLPGYFAALAANSGVPDLSGVETVTVCTGCFLYEHLALEHLEGVRAAMRSTGCEGTLHFLSSVLTSEAGLDRAAELGPFHLTLTVECFTNRANILKQSKAALTVDQMVATLGAAKERGITTDFTYIVGLDPIEEAVENLKRLVPVTTTFPRFQTFQAHNPLMDVYRTPGSDTIEWNLTMRRAVEELFAETGLRPQWWQNYRSPWAYTFAGEQLTGARI</sequence>
<dbReference type="AlphaFoldDB" id="A0A7W7TYI4"/>
<accession>A0A7W7TYI4</accession>
<organism evidence="1 2">
    <name type="scientific">Streptomyces nymphaeiformis</name>
    <dbReference type="NCBI Taxonomy" id="2663842"/>
    <lineage>
        <taxon>Bacteria</taxon>
        <taxon>Bacillati</taxon>
        <taxon>Actinomycetota</taxon>
        <taxon>Actinomycetes</taxon>
        <taxon>Kitasatosporales</taxon>
        <taxon>Streptomycetaceae</taxon>
        <taxon>Streptomyces</taxon>
    </lineage>
</organism>
<dbReference type="Proteomes" id="UP000582643">
    <property type="component" value="Unassembled WGS sequence"/>
</dbReference>
<protein>
    <recommendedName>
        <fullName evidence="3">Radical SAM protein</fullName>
    </recommendedName>
</protein>
<gene>
    <name evidence="1" type="ORF">GGE06_002463</name>
</gene>
<comment type="caution">
    <text evidence="1">The sequence shown here is derived from an EMBL/GenBank/DDBJ whole genome shotgun (WGS) entry which is preliminary data.</text>
</comment>
<keyword evidence="2" id="KW-1185">Reference proteome</keyword>
<name>A0A7W7TYI4_9ACTN</name>
<evidence type="ECO:0000313" key="1">
    <source>
        <dbReference type="EMBL" id="MBB4981553.1"/>
    </source>
</evidence>
<dbReference type="SUPFAM" id="SSF102114">
    <property type="entry name" value="Radical SAM enzymes"/>
    <property type="match status" value="1"/>
</dbReference>
<reference evidence="1 2" key="1">
    <citation type="submission" date="2020-08" db="EMBL/GenBank/DDBJ databases">
        <title>Genomic Encyclopedia of Type Strains, Phase III (KMG-III): the genomes of soil and plant-associated and newly described type strains.</title>
        <authorList>
            <person name="Whitman W."/>
        </authorList>
    </citation>
    <scope>NUCLEOTIDE SEQUENCE [LARGE SCALE GENOMIC DNA]</scope>
    <source>
        <strain evidence="1 2">SFB5A</strain>
    </source>
</reference>
<dbReference type="EMBL" id="JACHJY010000003">
    <property type="protein sequence ID" value="MBB4981553.1"/>
    <property type="molecule type" value="Genomic_DNA"/>
</dbReference>